<dbReference type="PROSITE" id="PS00418">
    <property type="entry name" value="POTEX_CARLAVIRUS_COAT"/>
    <property type="match status" value="1"/>
</dbReference>
<feature type="compositionally biased region" description="Polar residues" evidence="5">
    <location>
        <begin position="8"/>
        <end position="22"/>
    </location>
</feature>
<proteinExistence type="predicted"/>
<dbReference type="PRINTS" id="PR00232">
    <property type="entry name" value="POTXCARLCOAT"/>
</dbReference>
<feature type="domain" description="Potexviruses and carlaviruses coat protein" evidence="6">
    <location>
        <begin position="187"/>
        <end position="202"/>
    </location>
</feature>
<evidence type="ECO:0000256" key="2">
    <source>
        <dbReference type="ARBA" id="ARBA00022497"/>
    </source>
</evidence>
<sequence>MNEDDLNRSNASGDLNSANNQRIPAGPSGVNQPIPSVTAGGQNQFRPSGGLGNQGSRPTETSNQDELLPTEAEIESITSDVESNSVAPKATIREILDALQAKRQNATPKDLFSLAWACYHNGSSRFVNLNTDAPCGITHAELKDLVEDFCTPRQFCSYYAKSCYVSGKQQKKPPANWSRKGYPEEAKFAGFDFFNAVLSESSPAPPGGMRFKPTQAEILGHSMNAKMSIVESRQSSHMVSTRADLLGRQQINEQPKPPMITF</sequence>
<evidence type="ECO:0000259" key="6">
    <source>
        <dbReference type="PROSITE" id="PS00418"/>
    </source>
</evidence>
<dbReference type="Pfam" id="PF00286">
    <property type="entry name" value="Flexi_CP"/>
    <property type="match status" value="1"/>
</dbReference>
<organismHost>
    <name type="scientific">Allium cepa var. aggregatum</name>
    <name type="common">Shallot</name>
    <name type="synonym">Allium ascalonicum</name>
    <dbReference type="NCBI Taxonomy" id="28911"/>
</organismHost>
<keyword evidence="2" id="KW-1139">Helical capsid protein</keyword>
<evidence type="ECO:0000256" key="5">
    <source>
        <dbReference type="SAM" id="MobiDB-lite"/>
    </source>
</evidence>
<feature type="region of interest" description="Disordered" evidence="5">
    <location>
        <begin position="1"/>
        <end position="67"/>
    </location>
</feature>
<evidence type="ECO:0000313" key="7">
    <source>
        <dbReference type="EMBL" id="AQY62599.1"/>
    </source>
</evidence>
<dbReference type="EMBL" id="KY012791">
    <property type="protein sequence ID" value="AQY62599.1"/>
    <property type="molecule type" value="Genomic_RNA"/>
</dbReference>
<dbReference type="GO" id="GO:0019029">
    <property type="term" value="C:helical viral capsid"/>
    <property type="evidence" value="ECO:0007669"/>
    <property type="project" value="UniProtKB-KW"/>
</dbReference>
<protein>
    <submittedName>
        <fullName evidence="7">Coat protein</fullName>
    </submittedName>
</protein>
<dbReference type="GO" id="GO:0005198">
    <property type="term" value="F:structural molecule activity"/>
    <property type="evidence" value="ECO:0007669"/>
    <property type="project" value="InterPro"/>
</dbReference>
<reference evidence="7" key="1">
    <citation type="journal article" date="2017" name="Plant Dis.">
        <title>First report of Shallot virus X (ShVX) in garlic in Ecuador.</title>
        <authorList>
            <person name="Granda R."/>
            <person name="Landazuri G."/>
            <person name="Arkhipov A."/>
        </authorList>
    </citation>
    <scope>NUCLEOTIDE SEQUENCE</scope>
    <source>
        <strain evidence="7">ShVX-Ec1</strain>
    </source>
</reference>
<evidence type="ECO:0000256" key="4">
    <source>
        <dbReference type="ARBA" id="ARBA00022844"/>
    </source>
</evidence>
<comment type="subcellular location">
    <subcellularLocation>
        <location evidence="1">Virion</location>
    </subcellularLocation>
</comment>
<dbReference type="InterPro" id="IPR000052">
    <property type="entry name" value="Pltvir_coat"/>
</dbReference>
<name>A0A1S7G8R4_SHVX</name>
<keyword evidence="3 7" id="KW-0167">Capsid protein</keyword>
<feature type="compositionally biased region" description="Polar residues" evidence="5">
    <location>
        <begin position="29"/>
        <end position="46"/>
    </location>
</feature>
<evidence type="ECO:0000256" key="1">
    <source>
        <dbReference type="ARBA" id="ARBA00004328"/>
    </source>
</evidence>
<accession>A0A1S7G8R4</accession>
<evidence type="ECO:0000256" key="3">
    <source>
        <dbReference type="ARBA" id="ARBA00022561"/>
    </source>
</evidence>
<gene>
    <name evidence="7" type="primary">CP</name>
</gene>
<feature type="compositionally biased region" description="Polar residues" evidence="5">
    <location>
        <begin position="54"/>
        <end position="65"/>
    </location>
</feature>
<organism evidence="7">
    <name type="scientific">Shallot virus X</name>
    <name type="common">ShVX</name>
    <dbReference type="NCBI Taxonomy" id="31770"/>
    <lineage>
        <taxon>Viruses</taxon>
        <taxon>Riboviria</taxon>
        <taxon>Orthornavirae</taxon>
        <taxon>Kitrinoviricota</taxon>
        <taxon>Alsuviricetes</taxon>
        <taxon>Tymovirales</taxon>
        <taxon>Alphaflexiviridae</taxon>
        <taxon>Allexivirus</taxon>
        <taxon>Acarallexivirus</taxon>
        <taxon>Allexivirus ecsascalonicum</taxon>
    </lineage>
</organism>
<keyword evidence="4" id="KW-0946">Virion</keyword>